<organism evidence="2 3">
    <name type="scientific">Microtetraspora fusca</name>
    <dbReference type="NCBI Taxonomy" id="1997"/>
    <lineage>
        <taxon>Bacteria</taxon>
        <taxon>Bacillati</taxon>
        <taxon>Actinomycetota</taxon>
        <taxon>Actinomycetes</taxon>
        <taxon>Streptosporangiales</taxon>
        <taxon>Streptosporangiaceae</taxon>
        <taxon>Microtetraspora</taxon>
    </lineage>
</organism>
<evidence type="ECO:0000313" key="2">
    <source>
        <dbReference type="EMBL" id="MFF4776014.1"/>
    </source>
</evidence>
<feature type="signal peptide" evidence="1">
    <location>
        <begin position="1"/>
        <end position="26"/>
    </location>
</feature>
<gene>
    <name evidence="2" type="ORF">ACFY05_24470</name>
</gene>
<accession>A0ABW6V9L0</accession>
<evidence type="ECO:0000313" key="3">
    <source>
        <dbReference type="Proteomes" id="UP001602119"/>
    </source>
</evidence>
<evidence type="ECO:0008006" key="4">
    <source>
        <dbReference type="Google" id="ProtNLM"/>
    </source>
</evidence>
<protein>
    <recommendedName>
        <fullName evidence="4">DUF2690 domain-containing protein</fullName>
    </recommendedName>
</protein>
<evidence type="ECO:0000256" key="1">
    <source>
        <dbReference type="SAM" id="SignalP"/>
    </source>
</evidence>
<dbReference type="Proteomes" id="UP001602119">
    <property type="component" value="Unassembled WGS sequence"/>
</dbReference>
<reference evidence="2 3" key="1">
    <citation type="submission" date="2024-10" db="EMBL/GenBank/DDBJ databases">
        <title>The Natural Products Discovery Center: Release of the First 8490 Sequenced Strains for Exploring Actinobacteria Biosynthetic Diversity.</title>
        <authorList>
            <person name="Kalkreuter E."/>
            <person name="Kautsar S.A."/>
            <person name="Yang D."/>
            <person name="Bader C.D."/>
            <person name="Teijaro C.N."/>
            <person name="Fluegel L."/>
            <person name="Davis C.M."/>
            <person name="Simpson J.R."/>
            <person name="Lauterbach L."/>
            <person name="Steele A.D."/>
            <person name="Gui C."/>
            <person name="Meng S."/>
            <person name="Li G."/>
            <person name="Viehrig K."/>
            <person name="Ye F."/>
            <person name="Su P."/>
            <person name="Kiefer A.F."/>
            <person name="Nichols A."/>
            <person name="Cepeda A.J."/>
            <person name="Yan W."/>
            <person name="Fan B."/>
            <person name="Jiang Y."/>
            <person name="Adhikari A."/>
            <person name="Zheng C.-J."/>
            <person name="Schuster L."/>
            <person name="Cowan T.M."/>
            <person name="Smanski M.J."/>
            <person name="Chevrette M.G."/>
            <person name="De Carvalho L.P.S."/>
            <person name="Shen B."/>
        </authorList>
    </citation>
    <scope>NUCLEOTIDE SEQUENCE [LARGE SCALE GENOMIC DNA]</scope>
    <source>
        <strain evidence="2 3">NPDC001281</strain>
    </source>
</reference>
<name>A0ABW6V9L0_MICFU</name>
<feature type="chain" id="PRO_5046913350" description="DUF2690 domain-containing protein" evidence="1">
    <location>
        <begin position="27"/>
        <end position="146"/>
    </location>
</feature>
<dbReference type="RefSeq" id="WP_387344314.1">
    <property type="nucleotide sequence ID" value="NZ_JBIAXI010000015.1"/>
</dbReference>
<keyword evidence="1" id="KW-0732">Signal</keyword>
<keyword evidence="3" id="KW-1185">Reference proteome</keyword>
<sequence length="146" mass="15164">MRGRICVVLGLAAVAGLGVGVPSASASAVPPTAASAAAAQGWSARSSDGKGWASGNSSFSESAGLRVTGSLYDARGTRACSWVKVRSLSDKLKYRTVTFRNCSSTPRAFSVRAGYVLKTEAKVCRGTSTRITGKCSGWRLVWRQGG</sequence>
<proteinExistence type="predicted"/>
<dbReference type="EMBL" id="JBIAXI010000015">
    <property type="protein sequence ID" value="MFF4776014.1"/>
    <property type="molecule type" value="Genomic_DNA"/>
</dbReference>
<comment type="caution">
    <text evidence="2">The sequence shown here is derived from an EMBL/GenBank/DDBJ whole genome shotgun (WGS) entry which is preliminary data.</text>
</comment>